<gene>
    <name evidence="1" type="ORF">EFB08_07375</name>
</gene>
<reference evidence="1 2" key="1">
    <citation type="submission" date="2018-11" db="EMBL/GenBank/DDBJ databases">
        <title>Rufibacter latericius sp. nov., isolated from water in Baiyang Lake.</title>
        <authorList>
            <person name="Yang Y."/>
        </authorList>
    </citation>
    <scope>NUCLEOTIDE SEQUENCE [LARGE SCALE GENOMIC DNA]</scope>
    <source>
        <strain evidence="1 2">R-22-1c-1</strain>
    </source>
</reference>
<proteinExistence type="predicted"/>
<dbReference type="AlphaFoldDB" id="A0A3M9MWG1"/>
<dbReference type="GO" id="GO:0032259">
    <property type="term" value="P:methylation"/>
    <property type="evidence" value="ECO:0007669"/>
    <property type="project" value="UniProtKB-KW"/>
</dbReference>
<accession>A0A3M9MWG1</accession>
<dbReference type="Gene3D" id="3.40.50.150">
    <property type="entry name" value="Vaccinia Virus protein VP39"/>
    <property type="match status" value="1"/>
</dbReference>
<dbReference type="OrthoDB" id="1524727at2"/>
<dbReference type="InterPro" id="IPR029063">
    <property type="entry name" value="SAM-dependent_MTases_sf"/>
</dbReference>
<keyword evidence="1" id="KW-0489">Methyltransferase</keyword>
<evidence type="ECO:0000313" key="1">
    <source>
        <dbReference type="EMBL" id="RNI29233.1"/>
    </source>
</evidence>
<comment type="caution">
    <text evidence="1">The sequence shown here is derived from an EMBL/GenBank/DDBJ whole genome shotgun (WGS) entry which is preliminary data.</text>
</comment>
<evidence type="ECO:0000313" key="2">
    <source>
        <dbReference type="Proteomes" id="UP000272117"/>
    </source>
</evidence>
<dbReference type="GO" id="GO:0008168">
    <property type="term" value="F:methyltransferase activity"/>
    <property type="evidence" value="ECO:0007669"/>
    <property type="project" value="UniProtKB-KW"/>
</dbReference>
<dbReference type="SUPFAM" id="SSF53335">
    <property type="entry name" value="S-adenosyl-L-methionine-dependent methyltransferases"/>
    <property type="match status" value="1"/>
</dbReference>
<name>A0A3M9MWG1_9BACT</name>
<keyword evidence="2" id="KW-1185">Reference proteome</keyword>
<dbReference type="EMBL" id="RJJD01000003">
    <property type="protein sequence ID" value="RNI29233.1"/>
    <property type="molecule type" value="Genomic_DNA"/>
</dbReference>
<dbReference type="Pfam" id="PF13489">
    <property type="entry name" value="Methyltransf_23"/>
    <property type="match status" value="1"/>
</dbReference>
<sequence length="262" mass="30067">MDLREIALNKSQKRHPWELARIRVIKHFIRGLKKEYGKELTILDIGSGDSYLIKELSEEFKEASFYAVDINYDDAYLVKTNSEFASENRKIRVYQSLSAAEAEIQSKVNLILLLDVIEHVSDDVLLLSELAKSPRVDEKTNFLITVPAYQALFCSHDVFLGHYRRYNNTLLRKNISKAGLQVAESGYFFTSLLAPRFLQVFLEKKFTPEKEVTGIGNWDGNRLVSKVFENILYLDFKMSDLVKKLGVTLPGLSNYAVCKRLV</sequence>
<organism evidence="1 2">
    <name type="scientific">Rufibacter latericius</name>
    <dbReference type="NCBI Taxonomy" id="2487040"/>
    <lineage>
        <taxon>Bacteria</taxon>
        <taxon>Pseudomonadati</taxon>
        <taxon>Bacteroidota</taxon>
        <taxon>Cytophagia</taxon>
        <taxon>Cytophagales</taxon>
        <taxon>Hymenobacteraceae</taxon>
        <taxon>Rufibacter</taxon>
    </lineage>
</organism>
<protein>
    <submittedName>
        <fullName evidence="1">Class I SAM-dependent methyltransferase</fullName>
    </submittedName>
</protein>
<keyword evidence="1" id="KW-0808">Transferase</keyword>
<dbReference type="Proteomes" id="UP000272117">
    <property type="component" value="Unassembled WGS sequence"/>
</dbReference>
<dbReference type="RefSeq" id="WP_123126293.1">
    <property type="nucleotide sequence ID" value="NZ_RJJD01000003.1"/>
</dbReference>